<accession>C4GD66</accession>
<name>C4GD66_9FIRM</name>
<dbReference type="AlphaFoldDB" id="C4GD66"/>
<dbReference type="HOGENOM" id="CLU_3188998_0_0_9"/>
<proteinExistence type="predicted"/>
<gene>
    <name evidence="1" type="ORF">GCWU000342_01911</name>
</gene>
<comment type="caution">
    <text evidence="1">The sequence shown here is derived from an EMBL/GenBank/DDBJ whole genome shotgun (WGS) entry which is preliminary data.</text>
</comment>
<organism evidence="1 2">
    <name type="scientific">Shuttleworthella satelles DSM 14600</name>
    <dbReference type="NCBI Taxonomy" id="626523"/>
    <lineage>
        <taxon>Bacteria</taxon>
        <taxon>Bacillati</taxon>
        <taxon>Bacillota</taxon>
        <taxon>Clostridia</taxon>
        <taxon>Lachnospirales</taxon>
        <taxon>Lachnospiraceae</taxon>
        <taxon>Shuttleworthella</taxon>
    </lineage>
</organism>
<dbReference type="Proteomes" id="UP000003494">
    <property type="component" value="Unassembled WGS sequence"/>
</dbReference>
<sequence length="46" mass="5172">MKILAKMKKNLRLMDTLVDVGQTVRCILLTEALEMAVAETGRLIKL</sequence>
<reference evidence="1" key="1">
    <citation type="submission" date="2009-04" db="EMBL/GenBank/DDBJ databases">
        <authorList>
            <person name="Weinstock G."/>
            <person name="Sodergren E."/>
            <person name="Clifton S."/>
            <person name="Fulton L."/>
            <person name="Fulton B."/>
            <person name="Courtney L."/>
            <person name="Fronick C."/>
            <person name="Harrison M."/>
            <person name="Strong C."/>
            <person name="Farmer C."/>
            <person name="Delahaunty K."/>
            <person name="Markovic C."/>
            <person name="Hall O."/>
            <person name="Minx P."/>
            <person name="Tomlinson C."/>
            <person name="Mitreva M."/>
            <person name="Nelson J."/>
            <person name="Hou S."/>
            <person name="Wollam A."/>
            <person name="Pepin K.H."/>
            <person name="Johnson M."/>
            <person name="Bhonagiri V."/>
            <person name="Nash W.E."/>
            <person name="Warren W."/>
            <person name="Chinwalla A."/>
            <person name="Mardis E.R."/>
            <person name="Wilson R.K."/>
        </authorList>
    </citation>
    <scope>NUCLEOTIDE SEQUENCE [LARGE SCALE GENOMIC DNA]</scope>
    <source>
        <strain evidence="1">DSM 14600</strain>
    </source>
</reference>
<keyword evidence="2" id="KW-1185">Reference proteome</keyword>
<dbReference type="EMBL" id="ACIP02000004">
    <property type="protein sequence ID" value="EEP27916.1"/>
    <property type="molecule type" value="Genomic_DNA"/>
</dbReference>
<evidence type="ECO:0000313" key="1">
    <source>
        <dbReference type="EMBL" id="EEP27916.1"/>
    </source>
</evidence>
<evidence type="ECO:0000313" key="2">
    <source>
        <dbReference type="Proteomes" id="UP000003494"/>
    </source>
</evidence>
<protein>
    <submittedName>
        <fullName evidence="1">Uncharacterized protein</fullName>
    </submittedName>
</protein>